<dbReference type="RefSeq" id="WP_202636659.1">
    <property type="nucleotide sequence ID" value="NZ_CP010554.1"/>
</dbReference>
<dbReference type="STRING" id="1565605.PG1C_06545"/>
<sequence>MIDALLREDEDNRRRALEMDSFIVEAPAGAGKTELLTQRFLRLLATVDEPEEIIAITFTRKAAGEMRQRIQESLHAAHAGVMPDAAHKRITFDLACKALARSAECGWQLETQPGRLRLTTIDALCASLARQMPLLSRFGAQPGVAEDARHHYIEAARRALDHLEDNDAHAQKVAIVLGYLDNDVTRLVNLLSDMLARREQWREIAQLEQPEAAIEDAVCALVNEELALIATTLNDAWQNRLMPLARFAAARLAQSDDQSGEESATRIQRLQDWAEPLLPDVTQLADWRALAALSLTQKNEPRKTVTVKNGFPADKEFKAQKDAMLAFLAALDSAVVTALQRIRDLPQVEHAGEHSQDEIIQALVGLMKLAAAELWLVFRENGEVDFGELSARAITALGDEFDPTDLGLRLDYRIRHLLVDEFQDTSPMQIELLKRLTAGWQPNDGRTLFAVGDPMQSIYRFRKADVGLFLHVAKTGIGGLPLTLLRLSRNNRSCPAVVDWINAHFPPVFPAADEPLRGEIAYRPFVATRETLPQAGVSVHLVAVDQSADGETVARHEAQKMIALISEEWRQDPQRQIAVLVRARDHLAALVTALRQHTDWHFSAVDIEPLVGRQIVQDLIALTRALHHRGDRLNWLAILRAPWCGLTLADLFALAGDDHTATIWSLMNDARRVARLSADGQLRVQFMQSVLTGALAGQGRQRRRAWVENVWQQLGGPQCLISENAQANRLQDAYAFFNRLDTLDAAGRFAVDSLEDDMAALFAAVDAAADGRLQLMTIHKSKGLEFDTVILPGLHKKSSGRDAPLLAWDTFALTSGERLVAAPVNARRANKAEPTVYDFLQKLEQERKSNEEARVLYVAATRAVRRLHLVAGVWAGKEGTPGDGAELAPPLAGTPLGRLWLTLSASKLSLGEEDRSAVVQNVWANASDFDTDVASDVASDLATFVPQLVRQKNLPVRMLKPDSSVLSALSPPLTPPNTTDTFAQETTTDALAAALGTLTHACLEQMAGQVDVWDEARLNGLQPAAESWLASRGWAPAEASRGAARVVAMLRTAVTSEAGRWLLAAHENAAAELALSKVGATDTAESLGSMETRVVDRTFTDSGVRWIIDYKTADLGPQPSEAQFAAHAERFRAQLERYSHLFKGENLPQQLGIFYVAHGRLVRLAHHLCSAAGD</sequence>
<dbReference type="GO" id="GO:0005829">
    <property type="term" value="C:cytosol"/>
    <property type="evidence" value="ECO:0007669"/>
    <property type="project" value="TreeGrafter"/>
</dbReference>
<gene>
    <name evidence="18" type="ORF">PG1C_06545</name>
</gene>
<evidence type="ECO:0000313" key="19">
    <source>
        <dbReference type="Proteomes" id="UP000061603"/>
    </source>
</evidence>
<dbReference type="AlphaFoldDB" id="A0A0C5IZJ9"/>
<dbReference type="InterPro" id="IPR000212">
    <property type="entry name" value="DNA_helicase_UvrD/REP"/>
</dbReference>
<dbReference type="InterPro" id="IPR027417">
    <property type="entry name" value="P-loop_NTPase"/>
</dbReference>
<dbReference type="GO" id="GO:0000725">
    <property type="term" value="P:recombinational repair"/>
    <property type="evidence" value="ECO:0007669"/>
    <property type="project" value="TreeGrafter"/>
</dbReference>
<dbReference type="Pfam" id="PF00580">
    <property type="entry name" value="UvrD-helicase"/>
    <property type="match status" value="1"/>
</dbReference>
<evidence type="ECO:0000256" key="13">
    <source>
        <dbReference type="ARBA" id="ARBA00034923"/>
    </source>
</evidence>
<keyword evidence="2 15" id="KW-0547">Nucleotide-binding</keyword>
<dbReference type="Proteomes" id="UP000061603">
    <property type="component" value="Chromosome"/>
</dbReference>
<accession>A0A0C5IZJ9</accession>
<evidence type="ECO:0000256" key="1">
    <source>
        <dbReference type="ARBA" id="ARBA00022722"/>
    </source>
</evidence>
<dbReference type="GO" id="GO:0003677">
    <property type="term" value="F:DNA binding"/>
    <property type="evidence" value="ECO:0007669"/>
    <property type="project" value="UniProtKB-KW"/>
</dbReference>
<evidence type="ECO:0000256" key="12">
    <source>
        <dbReference type="ARBA" id="ARBA00034808"/>
    </source>
</evidence>
<dbReference type="InterPro" id="IPR011604">
    <property type="entry name" value="PDDEXK-like_dom_sf"/>
</dbReference>
<dbReference type="GO" id="GO:0004527">
    <property type="term" value="F:exonuclease activity"/>
    <property type="evidence" value="ECO:0007669"/>
    <property type="project" value="UniProtKB-KW"/>
</dbReference>
<comment type="catalytic activity">
    <reaction evidence="14">
        <text>ATP + H2O = ADP + phosphate + H(+)</text>
        <dbReference type="Rhea" id="RHEA:13065"/>
        <dbReference type="ChEBI" id="CHEBI:15377"/>
        <dbReference type="ChEBI" id="CHEBI:15378"/>
        <dbReference type="ChEBI" id="CHEBI:30616"/>
        <dbReference type="ChEBI" id="CHEBI:43474"/>
        <dbReference type="ChEBI" id="CHEBI:456216"/>
        <dbReference type="EC" id="5.6.2.4"/>
    </reaction>
</comment>
<evidence type="ECO:0000256" key="9">
    <source>
        <dbReference type="ARBA" id="ARBA00023204"/>
    </source>
</evidence>
<dbReference type="Gene3D" id="3.90.320.10">
    <property type="match status" value="1"/>
</dbReference>
<proteinExistence type="predicted"/>
<protein>
    <recommendedName>
        <fullName evidence="12">DNA 3'-5' helicase</fullName>
        <ecNumber evidence="12">5.6.2.4</ecNumber>
    </recommendedName>
    <alternativeName>
        <fullName evidence="13">DNA 3'-5' helicase II</fullName>
    </alternativeName>
</protein>
<evidence type="ECO:0000256" key="7">
    <source>
        <dbReference type="ARBA" id="ARBA00022840"/>
    </source>
</evidence>
<feature type="domain" description="UvrD-like helicase C-terminal" evidence="17">
    <location>
        <begin position="506"/>
        <end position="783"/>
    </location>
</feature>
<evidence type="ECO:0000256" key="3">
    <source>
        <dbReference type="ARBA" id="ARBA00022763"/>
    </source>
</evidence>
<keyword evidence="9" id="KW-0234">DNA repair</keyword>
<dbReference type="PROSITE" id="PS51217">
    <property type="entry name" value="UVRD_HELICASE_CTER"/>
    <property type="match status" value="1"/>
</dbReference>
<dbReference type="InterPro" id="IPR014016">
    <property type="entry name" value="UvrD-like_ATP-bd"/>
</dbReference>
<dbReference type="GO" id="GO:0043138">
    <property type="term" value="F:3'-5' DNA helicase activity"/>
    <property type="evidence" value="ECO:0007669"/>
    <property type="project" value="UniProtKB-EC"/>
</dbReference>
<keyword evidence="4 15" id="KW-0378">Hydrolase</keyword>
<evidence type="ECO:0000256" key="11">
    <source>
        <dbReference type="ARBA" id="ARBA00034617"/>
    </source>
</evidence>
<organism evidence="18 19">
    <name type="scientific">Rugosibacter aromaticivorans</name>
    <dbReference type="NCBI Taxonomy" id="1565605"/>
    <lineage>
        <taxon>Bacteria</taxon>
        <taxon>Pseudomonadati</taxon>
        <taxon>Pseudomonadota</taxon>
        <taxon>Betaproteobacteria</taxon>
        <taxon>Nitrosomonadales</taxon>
        <taxon>Sterolibacteriaceae</taxon>
        <taxon>Rugosibacter</taxon>
    </lineage>
</organism>
<evidence type="ECO:0000259" key="16">
    <source>
        <dbReference type="PROSITE" id="PS51198"/>
    </source>
</evidence>
<evidence type="ECO:0000256" key="14">
    <source>
        <dbReference type="ARBA" id="ARBA00048988"/>
    </source>
</evidence>
<dbReference type="SUPFAM" id="SSF52540">
    <property type="entry name" value="P-loop containing nucleoside triphosphate hydrolases"/>
    <property type="match status" value="1"/>
</dbReference>
<dbReference type="PROSITE" id="PS51198">
    <property type="entry name" value="UVRD_HELICASE_ATP_BIND"/>
    <property type="match status" value="1"/>
</dbReference>
<evidence type="ECO:0000256" key="15">
    <source>
        <dbReference type="PROSITE-ProRule" id="PRU00560"/>
    </source>
</evidence>
<evidence type="ECO:0000256" key="4">
    <source>
        <dbReference type="ARBA" id="ARBA00022801"/>
    </source>
</evidence>
<evidence type="ECO:0000256" key="5">
    <source>
        <dbReference type="ARBA" id="ARBA00022806"/>
    </source>
</evidence>
<comment type="catalytic activity">
    <reaction evidence="11">
        <text>Couples ATP hydrolysis with the unwinding of duplex DNA by translocating in the 3'-5' direction.</text>
        <dbReference type="EC" id="5.6.2.4"/>
    </reaction>
</comment>
<dbReference type="InterPro" id="IPR011335">
    <property type="entry name" value="Restrct_endonuc-II-like"/>
</dbReference>
<evidence type="ECO:0000259" key="17">
    <source>
        <dbReference type="PROSITE" id="PS51217"/>
    </source>
</evidence>
<keyword evidence="7 15" id="KW-0067">ATP-binding</keyword>
<dbReference type="GO" id="GO:0005524">
    <property type="term" value="F:ATP binding"/>
    <property type="evidence" value="ECO:0007669"/>
    <property type="project" value="UniProtKB-UniRule"/>
</dbReference>
<keyword evidence="10" id="KW-0413">Isomerase</keyword>
<dbReference type="HOGENOM" id="CLU_009270_0_0_4"/>
<name>A0A0C5IZJ9_9PROT</name>
<dbReference type="InterPro" id="IPR038726">
    <property type="entry name" value="PDDEXK_AddAB-type"/>
</dbReference>
<dbReference type="Gene3D" id="3.40.50.300">
    <property type="entry name" value="P-loop containing nucleotide triphosphate hydrolases"/>
    <property type="match status" value="4"/>
</dbReference>
<evidence type="ECO:0000256" key="6">
    <source>
        <dbReference type="ARBA" id="ARBA00022839"/>
    </source>
</evidence>
<keyword evidence="6" id="KW-0269">Exonuclease</keyword>
<keyword evidence="8" id="KW-0238">DNA-binding</keyword>
<keyword evidence="19" id="KW-1185">Reference proteome</keyword>
<dbReference type="Gene3D" id="1.10.486.10">
    <property type="entry name" value="PCRA, domain 4"/>
    <property type="match status" value="1"/>
</dbReference>
<reference evidence="18 19" key="1">
    <citation type="journal article" date="2015" name="Genome Announc.">
        <title>Complete Genome Sequence of a Novel Bacterium within the Family Rhodocyclaceae That Degrades Polycyclic Aromatic Hydrocarbons.</title>
        <authorList>
            <person name="Singleton D.R."/>
            <person name="Dickey A.N."/>
            <person name="Scholl E.H."/>
            <person name="Wright F.A."/>
            <person name="Aitken M.D."/>
        </authorList>
    </citation>
    <scope>NUCLEOTIDE SEQUENCE [LARGE SCALE GENOMIC DNA]</scope>
    <source>
        <strain evidence="19">PG1-Ca6</strain>
    </source>
</reference>
<feature type="binding site" evidence="15">
    <location>
        <begin position="26"/>
        <end position="33"/>
    </location>
    <ligand>
        <name>ATP</name>
        <dbReference type="ChEBI" id="CHEBI:30616"/>
    </ligand>
</feature>
<dbReference type="Pfam" id="PF13361">
    <property type="entry name" value="UvrD_C"/>
    <property type="match status" value="1"/>
</dbReference>
<dbReference type="EC" id="5.6.2.4" evidence="12"/>
<evidence type="ECO:0000256" key="2">
    <source>
        <dbReference type="ARBA" id="ARBA00022741"/>
    </source>
</evidence>
<dbReference type="InterPro" id="IPR014017">
    <property type="entry name" value="DNA_helicase_UvrD-like_C"/>
</dbReference>
<evidence type="ECO:0000313" key="18">
    <source>
        <dbReference type="EMBL" id="AJP48207.1"/>
    </source>
</evidence>
<dbReference type="SUPFAM" id="SSF52980">
    <property type="entry name" value="Restriction endonuclease-like"/>
    <property type="match status" value="1"/>
</dbReference>
<dbReference type="EMBL" id="CP010554">
    <property type="protein sequence ID" value="AJP48207.1"/>
    <property type="molecule type" value="Genomic_DNA"/>
</dbReference>
<evidence type="ECO:0000256" key="10">
    <source>
        <dbReference type="ARBA" id="ARBA00023235"/>
    </source>
</evidence>
<dbReference type="GO" id="GO:0033202">
    <property type="term" value="C:DNA helicase complex"/>
    <property type="evidence" value="ECO:0007669"/>
    <property type="project" value="TreeGrafter"/>
</dbReference>
<evidence type="ECO:0000256" key="8">
    <source>
        <dbReference type="ARBA" id="ARBA00023125"/>
    </source>
</evidence>
<keyword evidence="1" id="KW-0540">Nuclease</keyword>
<dbReference type="PANTHER" id="PTHR11070:SF2">
    <property type="entry name" value="ATP-DEPENDENT DNA HELICASE SRS2"/>
    <property type="match status" value="1"/>
</dbReference>
<feature type="domain" description="UvrD-like helicase ATP-binding" evidence="16">
    <location>
        <begin position="5"/>
        <end position="494"/>
    </location>
</feature>
<dbReference type="Pfam" id="PF12705">
    <property type="entry name" value="PDDEXK_1"/>
    <property type="match status" value="1"/>
</dbReference>
<dbReference type="PATRIC" id="fig|1565605.3.peg.1377"/>
<keyword evidence="3" id="KW-0227">DNA damage</keyword>
<dbReference type="PANTHER" id="PTHR11070">
    <property type="entry name" value="UVRD / RECB / PCRA DNA HELICASE FAMILY MEMBER"/>
    <property type="match status" value="1"/>
</dbReference>
<dbReference type="KEGG" id="rbu:PG1C_06545"/>
<keyword evidence="5 15" id="KW-0347">Helicase</keyword>